<feature type="region of interest" description="Disordered" evidence="1">
    <location>
        <begin position="61"/>
        <end position="107"/>
    </location>
</feature>
<proteinExistence type="predicted"/>
<evidence type="ECO:0000256" key="1">
    <source>
        <dbReference type="SAM" id="MobiDB-lite"/>
    </source>
</evidence>
<dbReference type="AlphaFoldDB" id="A0A0A9AXF2"/>
<organism evidence="3">
    <name type="scientific">Arundo donax</name>
    <name type="common">Giant reed</name>
    <name type="synonym">Donax arundinaceus</name>
    <dbReference type="NCBI Taxonomy" id="35708"/>
    <lineage>
        <taxon>Eukaryota</taxon>
        <taxon>Viridiplantae</taxon>
        <taxon>Streptophyta</taxon>
        <taxon>Embryophyta</taxon>
        <taxon>Tracheophyta</taxon>
        <taxon>Spermatophyta</taxon>
        <taxon>Magnoliopsida</taxon>
        <taxon>Liliopsida</taxon>
        <taxon>Poales</taxon>
        <taxon>Poaceae</taxon>
        <taxon>PACMAD clade</taxon>
        <taxon>Arundinoideae</taxon>
        <taxon>Arundineae</taxon>
        <taxon>Arundo</taxon>
    </lineage>
</organism>
<evidence type="ECO:0008006" key="4">
    <source>
        <dbReference type="Google" id="ProtNLM"/>
    </source>
</evidence>
<keyword evidence="2" id="KW-0732">Signal</keyword>
<accession>A0A0A9AXF2</accession>
<feature type="chain" id="PRO_5002062692" description="Secreted protein" evidence="2">
    <location>
        <begin position="20"/>
        <end position="107"/>
    </location>
</feature>
<protein>
    <recommendedName>
        <fullName evidence="4">Secreted protein</fullName>
    </recommendedName>
</protein>
<evidence type="ECO:0000256" key="2">
    <source>
        <dbReference type="SAM" id="SignalP"/>
    </source>
</evidence>
<reference evidence="3" key="1">
    <citation type="submission" date="2014-09" db="EMBL/GenBank/DDBJ databases">
        <authorList>
            <person name="Magalhaes I.L.F."/>
            <person name="Oliveira U."/>
            <person name="Santos F.R."/>
            <person name="Vidigal T.H.D.A."/>
            <person name="Brescovit A.D."/>
            <person name="Santos A.J."/>
        </authorList>
    </citation>
    <scope>NUCLEOTIDE SEQUENCE</scope>
    <source>
        <tissue evidence="3">Shoot tissue taken approximately 20 cm above the soil surface</tissue>
    </source>
</reference>
<sequence>MRFVLVLLLRFCWTSGDLAQDLSVQHLVLLAGLRVRPSSEVVHLVLVLVVQDRHRVQHQDSNVYQGEKVAAASNSRENPEPHNHLRKHVKALEQSQSASQHEEENSV</sequence>
<dbReference type="EMBL" id="GBRH01241466">
    <property type="protein sequence ID" value="JAD56429.1"/>
    <property type="molecule type" value="Transcribed_RNA"/>
</dbReference>
<feature type="signal peptide" evidence="2">
    <location>
        <begin position="1"/>
        <end position="19"/>
    </location>
</feature>
<name>A0A0A9AXF2_ARUDO</name>
<reference evidence="3" key="2">
    <citation type="journal article" date="2015" name="Data Brief">
        <title>Shoot transcriptome of the giant reed, Arundo donax.</title>
        <authorList>
            <person name="Barrero R.A."/>
            <person name="Guerrero F.D."/>
            <person name="Moolhuijzen P."/>
            <person name="Goolsby J.A."/>
            <person name="Tidwell J."/>
            <person name="Bellgard S.E."/>
            <person name="Bellgard M.I."/>
        </authorList>
    </citation>
    <scope>NUCLEOTIDE SEQUENCE</scope>
    <source>
        <tissue evidence="3">Shoot tissue taken approximately 20 cm above the soil surface</tissue>
    </source>
</reference>
<evidence type="ECO:0000313" key="3">
    <source>
        <dbReference type="EMBL" id="JAD56429.1"/>
    </source>
</evidence>